<feature type="transmembrane region" description="Helical" evidence="1">
    <location>
        <begin position="53"/>
        <end position="73"/>
    </location>
</feature>
<evidence type="ECO:0000313" key="2">
    <source>
        <dbReference type="EMBL" id="CAD5209883.1"/>
    </source>
</evidence>
<dbReference type="AlphaFoldDB" id="A0A811K2I4"/>
<comment type="caution">
    <text evidence="2">The sequence shown here is derived from an EMBL/GenBank/DDBJ whole genome shotgun (WGS) entry which is preliminary data.</text>
</comment>
<keyword evidence="1" id="KW-0472">Membrane</keyword>
<evidence type="ECO:0000313" key="3">
    <source>
        <dbReference type="Proteomes" id="UP000614601"/>
    </source>
</evidence>
<sequence length="111" mass="12649">MAPSRTTTSLTDYIEDFEFVSSQPSKSSQSRPSSSDVIVSSCCVASSTAYNALYIFITMLLLLIFAWLCWICYARHFVKREAKLKIEKRRKKILAMAEKNRPDLARGGWIC</sequence>
<evidence type="ECO:0000256" key="1">
    <source>
        <dbReference type="SAM" id="Phobius"/>
    </source>
</evidence>
<name>A0A811K2I4_9BILA</name>
<dbReference type="EMBL" id="CAJFCW020000002">
    <property type="protein sequence ID" value="CAG9090289.1"/>
    <property type="molecule type" value="Genomic_DNA"/>
</dbReference>
<dbReference type="EMBL" id="CAJFDH010000002">
    <property type="protein sequence ID" value="CAD5209883.1"/>
    <property type="molecule type" value="Genomic_DNA"/>
</dbReference>
<dbReference type="Proteomes" id="UP000614601">
    <property type="component" value="Unassembled WGS sequence"/>
</dbReference>
<reference evidence="2" key="1">
    <citation type="submission" date="2020-09" db="EMBL/GenBank/DDBJ databases">
        <authorList>
            <person name="Kikuchi T."/>
        </authorList>
    </citation>
    <scope>NUCLEOTIDE SEQUENCE</scope>
    <source>
        <strain evidence="2">SH1</strain>
    </source>
</reference>
<keyword evidence="1" id="KW-1133">Transmembrane helix</keyword>
<keyword evidence="3" id="KW-1185">Reference proteome</keyword>
<dbReference type="Proteomes" id="UP000783686">
    <property type="component" value="Unassembled WGS sequence"/>
</dbReference>
<proteinExistence type="predicted"/>
<protein>
    <submittedName>
        <fullName evidence="2">Uncharacterized protein</fullName>
    </submittedName>
</protein>
<gene>
    <name evidence="2" type="ORF">BOKJ2_LOCUS2910</name>
</gene>
<keyword evidence="1" id="KW-0812">Transmembrane</keyword>
<accession>A0A811K2I4</accession>
<organism evidence="2 3">
    <name type="scientific">Bursaphelenchus okinawaensis</name>
    <dbReference type="NCBI Taxonomy" id="465554"/>
    <lineage>
        <taxon>Eukaryota</taxon>
        <taxon>Metazoa</taxon>
        <taxon>Ecdysozoa</taxon>
        <taxon>Nematoda</taxon>
        <taxon>Chromadorea</taxon>
        <taxon>Rhabditida</taxon>
        <taxon>Tylenchina</taxon>
        <taxon>Tylenchomorpha</taxon>
        <taxon>Aphelenchoidea</taxon>
        <taxon>Aphelenchoididae</taxon>
        <taxon>Bursaphelenchus</taxon>
    </lineage>
</organism>